<dbReference type="AlphaFoldDB" id="A0A7J6JV56"/>
<reference evidence="1 2" key="1">
    <citation type="submission" date="2020-03" db="EMBL/GenBank/DDBJ databases">
        <title>Genome sequence of Toxoplasma gondii RH-88 strain.</title>
        <authorList>
            <person name="Lorenzi H.A."/>
            <person name="Venepally P."/>
            <person name="Rozenberg A."/>
            <person name="Sibley D."/>
        </authorList>
    </citation>
    <scope>NUCLEOTIDE SEQUENCE [LARGE SCALE GENOMIC DNA]</scope>
    <source>
        <strain evidence="1 2">RH-88</strain>
    </source>
</reference>
<sequence length="136" mass="14576">MICAEAGTAAKRCRASVEVGECGNAGSADRPATVLWKRGDTDGHDPVAGSRSRGLVRMSVRPVTFCHTNAVADRYDELGKKATRAQRTEPVQEGGPVAVDGTVVHAVGRIRHFYRLAKWTVVVSVPPVIRAARMVP</sequence>
<organism evidence="1 2">
    <name type="scientific">Toxoplasma gondii</name>
    <dbReference type="NCBI Taxonomy" id="5811"/>
    <lineage>
        <taxon>Eukaryota</taxon>
        <taxon>Sar</taxon>
        <taxon>Alveolata</taxon>
        <taxon>Apicomplexa</taxon>
        <taxon>Conoidasida</taxon>
        <taxon>Coccidia</taxon>
        <taxon>Eucoccidiorida</taxon>
        <taxon>Eimeriorina</taxon>
        <taxon>Sarcocystidae</taxon>
        <taxon>Toxoplasma</taxon>
    </lineage>
</organism>
<evidence type="ECO:0000313" key="1">
    <source>
        <dbReference type="EMBL" id="KAF4639075.1"/>
    </source>
</evidence>
<name>A0A7J6JV56_TOXGO</name>
<keyword evidence="2" id="KW-1185">Reference proteome</keyword>
<dbReference type="EMBL" id="JAAUHK010000196">
    <property type="protein sequence ID" value="KAF4639075.1"/>
    <property type="molecule type" value="Genomic_DNA"/>
</dbReference>
<gene>
    <name evidence="1" type="ORF">TGRH88_048470</name>
</gene>
<comment type="caution">
    <text evidence="1">The sequence shown here is derived from an EMBL/GenBank/DDBJ whole genome shotgun (WGS) entry which is preliminary data.</text>
</comment>
<dbReference type="Proteomes" id="UP000557509">
    <property type="component" value="Unassembled WGS sequence"/>
</dbReference>
<protein>
    <submittedName>
        <fullName evidence="1">Uncharacterized protein</fullName>
    </submittedName>
</protein>
<proteinExistence type="predicted"/>
<evidence type="ECO:0000313" key="2">
    <source>
        <dbReference type="Proteomes" id="UP000557509"/>
    </source>
</evidence>
<accession>A0A7J6JV56</accession>